<accession>A0A2W1EE77</accession>
<sequence length="314" mass="35553">MAITEAHPGIKVDIRVGGVPLTEYDDDDEQAQTSEKTVTKYIEATSGAEFAVNCEVTRPLPKHSLLVDVFLDGQRKRGTYMDKPGITSRISIEGCNYTERQRWFLQKFCFSGLDTVDSTESTVPDKLMNGLKSVGNIRVEVFHVMNLRDVTERTKLPERQDAIALGKVPEKALKGRTLSHHATLSPAVASQGQKFSECDHVDPMKLPMAVFNFKYRSRAALQSLLIIPRSPSPVPLEERDINSLTAEESRELIRRLRERDEAAPRLKREGVKRERSNTVSQFEDYSEEVTFVSEKRRRLPITVNEDCTETIDLT</sequence>
<dbReference type="EMBL" id="NQIK02000004">
    <property type="protein sequence ID" value="KAF7571883.1"/>
    <property type="molecule type" value="Genomic_DNA"/>
</dbReference>
<evidence type="ECO:0000313" key="2">
    <source>
        <dbReference type="EMBL" id="KAF7571883.1"/>
    </source>
</evidence>
<reference evidence="2 4" key="1">
    <citation type="journal article" date="2018" name="BMC Genomics">
        <title>Comparative genomics of the wheat fungal pathogen Pyrenophora tritici-repentis reveals chromosomal variations and genome plasticity.</title>
        <authorList>
            <person name="Moolhuijzen P."/>
            <person name="See P.T."/>
            <person name="Hane J.K."/>
            <person name="Shi G."/>
            <person name="Liu Z."/>
            <person name="Oliver R.P."/>
            <person name="Moffat C.S."/>
        </authorList>
    </citation>
    <scope>NUCLEOTIDE SEQUENCE [LARGE SCALE GENOMIC DNA]</scope>
    <source>
        <strain evidence="2">M4</strain>
    </source>
</reference>
<proteinExistence type="predicted"/>
<dbReference type="Pfam" id="PF25534">
    <property type="entry name" value="DUF7918"/>
    <property type="match status" value="1"/>
</dbReference>
<dbReference type="PANTHER" id="PTHR36223">
    <property type="entry name" value="BETA-LACTAMASE-TYPE TRANSPEPTIDASE FOLD DOMAIN CONTAINING PROTEIN"/>
    <property type="match status" value="1"/>
</dbReference>
<organism evidence="2 4">
    <name type="scientific">Pyrenophora tritici-repentis</name>
    <dbReference type="NCBI Taxonomy" id="45151"/>
    <lineage>
        <taxon>Eukaryota</taxon>
        <taxon>Fungi</taxon>
        <taxon>Dikarya</taxon>
        <taxon>Ascomycota</taxon>
        <taxon>Pezizomycotina</taxon>
        <taxon>Dothideomycetes</taxon>
        <taxon>Pleosporomycetidae</taxon>
        <taxon>Pleosporales</taxon>
        <taxon>Pleosporineae</taxon>
        <taxon>Pleosporaceae</taxon>
        <taxon>Pyrenophora</taxon>
    </lineage>
</organism>
<dbReference type="Proteomes" id="UP000249757">
    <property type="component" value="Unassembled WGS sequence"/>
</dbReference>
<evidence type="ECO:0000313" key="4">
    <source>
        <dbReference type="Proteomes" id="UP000245464"/>
    </source>
</evidence>
<dbReference type="PANTHER" id="PTHR36223:SF1">
    <property type="entry name" value="TRANSCRIPTION ELONGATION FACTOR EAF N-TERMINAL DOMAIN-CONTAINING PROTEIN"/>
    <property type="match status" value="1"/>
</dbReference>
<dbReference type="OrthoDB" id="3364132at2759"/>
<dbReference type="EMBL" id="NRDI02000004">
    <property type="protein sequence ID" value="KAI1517224.1"/>
    <property type="molecule type" value="Genomic_DNA"/>
</dbReference>
<dbReference type="OMA" id="HVTARIR"/>
<evidence type="ECO:0000313" key="3">
    <source>
        <dbReference type="EMBL" id="KAI1517224.1"/>
    </source>
</evidence>
<evidence type="ECO:0000313" key="5">
    <source>
        <dbReference type="Proteomes" id="UP000249757"/>
    </source>
</evidence>
<dbReference type="Proteomes" id="UP000245464">
    <property type="component" value="Chromosome 4"/>
</dbReference>
<protein>
    <recommendedName>
        <fullName evidence="1">DUF7918 domain-containing protein</fullName>
    </recommendedName>
</protein>
<comment type="caution">
    <text evidence="2">The sequence shown here is derived from an EMBL/GenBank/DDBJ whole genome shotgun (WGS) entry which is preliminary data.</text>
</comment>
<dbReference type="InterPro" id="IPR057678">
    <property type="entry name" value="DUF7918"/>
</dbReference>
<feature type="domain" description="DUF7918" evidence="1">
    <location>
        <begin position="9"/>
        <end position="230"/>
    </location>
</feature>
<evidence type="ECO:0000259" key="1">
    <source>
        <dbReference type="Pfam" id="PF25534"/>
    </source>
</evidence>
<reference evidence="3" key="3">
    <citation type="journal article" date="2022" name="bioRxiv">
        <title>A global pangenome for the wheat fungal pathogen Pyrenophora tritici-repentis and prediction of effector protein structural homology.</title>
        <authorList>
            <person name="Moolhuijzen P."/>
            <person name="See P.T."/>
            <person name="Shi G."/>
            <person name="Powell H.R."/>
            <person name="Cockram J."/>
            <person name="Jorgensen L.N."/>
            <person name="Benslimane H."/>
            <person name="Strelkov S.E."/>
            <person name="Turner J."/>
            <person name="Liu Z."/>
            <person name="Moffat C.S."/>
        </authorList>
    </citation>
    <scope>NUCLEOTIDE SEQUENCE</scope>
    <source>
        <strain evidence="3">86-124</strain>
    </source>
</reference>
<reference evidence="3" key="2">
    <citation type="submission" date="2021-05" db="EMBL/GenBank/DDBJ databases">
        <authorList>
            <person name="Moolhuijzen P.M."/>
            <person name="Moffat C.S."/>
        </authorList>
    </citation>
    <scope>NUCLEOTIDE SEQUENCE</scope>
    <source>
        <strain evidence="3">86-124</strain>
    </source>
</reference>
<name>A0A2W1EE77_9PLEO</name>
<reference evidence="5" key="4">
    <citation type="journal article" date="2022" name="Microb. Genom.">
        <title>A global pangenome for the wheat fungal pathogen Pyrenophora tritici-repentis and prediction of effector protein structural homology.</title>
        <authorList>
            <person name="Moolhuijzen P.M."/>
            <person name="See P.T."/>
            <person name="Shi G."/>
            <person name="Powell H.R."/>
            <person name="Cockram J."/>
            <person name="Jorgensen L.N."/>
            <person name="Benslimane H."/>
            <person name="Strelkov S.E."/>
            <person name="Turner J."/>
            <person name="Liu Z."/>
            <person name="Moffat C.S."/>
        </authorList>
    </citation>
    <scope>NUCLEOTIDE SEQUENCE [LARGE SCALE GENOMIC DNA]</scope>
</reference>
<gene>
    <name evidence="3" type="ORF">Ptr86124_004161</name>
    <name evidence="2" type="ORF">PtrM4_093830</name>
</gene>
<keyword evidence="5" id="KW-1185">Reference proteome</keyword>
<dbReference type="AlphaFoldDB" id="A0A2W1EE77"/>